<protein>
    <submittedName>
        <fullName evidence="1">Uncharacterized protein</fullName>
    </submittedName>
</protein>
<reference evidence="1 2" key="1">
    <citation type="submission" date="2018-03" db="EMBL/GenBank/DDBJ databases">
        <title>The ancient ancestry and fast evolution of plastids.</title>
        <authorList>
            <person name="Moore K.R."/>
            <person name="Magnabosco C."/>
            <person name="Momper L."/>
            <person name="Gold D.A."/>
            <person name="Bosak T."/>
            <person name="Fournier G.P."/>
        </authorList>
    </citation>
    <scope>NUCLEOTIDE SEQUENCE [LARGE SCALE GENOMIC DNA]</scope>
    <source>
        <strain evidence="1 2">CCALA 037</strain>
    </source>
</reference>
<sequence>MRGIVSSIKVRAEMKFRAHSKSYLKITEGSIHIQLICRGGFMQVIVFVLEISNKTHPLH</sequence>
<dbReference type="EMBL" id="PVWO01000471">
    <property type="protein sequence ID" value="PSB46798.1"/>
    <property type="molecule type" value="Genomic_DNA"/>
</dbReference>
<dbReference type="AlphaFoldDB" id="A0A2T1FP78"/>
<dbReference type="Proteomes" id="UP000238937">
    <property type="component" value="Unassembled WGS sequence"/>
</dbReference>
<comment type="caution">
    <text evidence="1">The sequence shown here is derived from an EMBL/GenBank/DDBJ whole genome shotgun (WGS) entry which is preliminary data.</text>
</comment>
<proteinExistence type="predicted"/>
<evidence type="ECO:0000313" key="2">
    <source>
        <dbReference type="Proteomes" id="UP000238937"/>
    </source>
</evidence>
<evidence type="ECO:0000313" key="1">
    <source>
        <dbReference type="EMBL" id="PSB46798.1"/>
    </source>
</evidence>
<name>A0A2T1FP78_9CYAN</name>
<accession>A0A2T1FP78</accession>
<keyword evidence="2" id="KW-1185">Reference proteome</keyword>
<organism evidence="1 2">
    <name type="scientific">Chamaesiphon polymorphus CCALA 037</name>
    <dbReference type="NCBI Taxonomy" id="2107692"/>
    <lineage>
        <taxon>Bacteria</taxon>
        <taxon>Bacillati</taxon>
        <taxon>Cyanobacteriota</taxon>
        <taxon>Cyanophyceae</taxon>
        <taxon>Gomontiellales</taxon>
        <taxon>Chamaesiphonaceae</taxon>
        <taxon>Chamaesiphon</taxon>
    </lineage>
</organism>
<gene>
    <name evidence="1" type="ORF">C7B77_24625</name>
</gene>